<keyword evidence="5" id="KW-0012">Acyltransferase</keyword>
<dbReference type="InterPro" id="IPR000182">
    <property type="entry name" value="GNAT_dom"/>
</dbReference>
<comment type="caution">
    <text evidence="8">The sequence shown here is derived from an EMBL/GenBank/DDBJ whole genome shotgun (WGS) entry which is preliminary data.</text>
</comment>
<keyword evidence="6" id="KW-0961">Cell wall biogenesis/degradation</keyword>
<name>A0A369B6W1_9FIRM</name>
<dbReference type="PROSITE" id="PS51186">
    <property type="entry name" value="GNAT"/>
    <property type="match status" value="1"/>
</dbReference>
<evidence type="ECO:0000259" key="7">
    <source>
        <dbReference type="PROSITE" id="PS51186"/>
    </source>
</evidence>
<gene>
    <name evidence="8" type="ORF">DFR58_108138</name>
</gene>
<evidence type="ECO:0000256" key="3">
    <source>
        <dbReference type="ARBA" id="ARBA00022960"/>
    </source>
</evidence>
<keyword evidence="3" id="KW-0133">Cell shape</keyword>
<feature type="domain" description="N-acetyltransferase" evidence="7">
    <location>
        <begin position="194"/>
        <end position="348"/>
    </location>
</feature>
<dbReference type="GO" id="GO:0016755">
    <property type="term" value="F:aminoacyltransferase activity"/>
    <property type="evidence" value="ECO:0007669"/>
    <property type="project" value="InterPro"/>
</dbReference>
<dbReference type="Proteomes" id="UP000253034">
    <property type="component" value="Unassembled WGS sequence"/>
</dbReference>
<dbReference type="SUPFAM" id="SSF55729">
    <property type="entry name" value="Acyl-CoA N-acyltransferases (Nat)"/>
    <property type="match status" value="2"/>
</dbReference>
<accession>A0A369B6W1</accession>
<dbReference type="Pfam" id="PF02388">
    <property type="entry name" value="FemAB"/>
    <property type="match status" value="2"/>
</dbReference>
<dbReference type="Gene3D" id="3.40.630.30">
    <property type="match status" value="2"/>
</dbReference>
<proteinExistence type="inferred from homology"/>
<evidence type="ECO:0000313" key="9">
    <source>
        <dbReference type="Proteomes" id="UP000253034"/>
    </source>
</evidence>
<sequence>MVRKVQKKKSGIRMFVNLEVTANTDIEEYKSFIMSHHKGHFMQSPEWAAVKSNWANRILTVRDDSGNIKGSMSVLIRKIPFMKYTLMYSPRGPVCDTHDFKTLKALLDSAKQLSREYKSYVLRLDPDIEKSDEEFQSIIKSLNFRTKNEALNFEGIQPRFVFRLKLLGRTEDELLKSFHHKTRYNISLAIRKGVTVRIGKREDIPEFHKIMLETGIRDKFVIRSAEYFEKMYDCLGPEHLRLYLAYYDDKMVSGAVAIFYGDKCWYLYGASSSQYRNVMPNYLLQWEMIKWARENNCSIYDFRGVSGNLEESNPLYGLYKFKKGFNGDFTEFVGELDYVFNPLIYTAVEKGEKLFREIRRKIFTLTARRSDDKNSSTKG</sequence>
<dbReference type="InterPro" id="IPR016181">
    <property type="entry name" value="Acyl_CoA_acyltransferase"/>
</dbReference>
<organism evidence="8 9">
    <name type="scientific">Anaerobacterium chartisolvens</name>
    <dbReference type="NCBI Taxonomy" id="1297424"/>
    <lineage>
        <taxon>Bacteria</taxon>
        <taxon>Bacillati</taxon>
        <taxon>Bacillota</taxon>
        <taxon>Clostridia</taxon>
        <taxon>Eubacteriales</taxon>
        <taxon>Oscillospiraceae</taxon>
        <taxon>Anaerobacterium</taxon>
    </lineage>
</organism>
<evidence type="ECO:0000256" key="5">
    <source>
        <dbReference type="ARBA" id="ARBA00023315"/>
    </source>
</evidence>
<keyword evidence="2 8" id="KW-0808">Transferase</keyword>
<comment type="similarity">
    <text evidence="1">Belongs to the FemABX family.</text>
</comment>
<dbReference type="InterPro" id="IPR050644">
    <property type="entry name" value="PG_Glycine_Bridge_Synth"/>
</dbReference>
<dbReference type="PANTHER" id="PTHR36174:SF1">
    <property type="entry name" value="LIPID II:GLYCINE GLYCYLTRANSFERASE"/>
    <property type="match status" value="1"/>
</dbReference>
<keyword evidence="9" id="KW-1185">Reference proteome</keyword>
<keyword evidence="4" id="KW-0573">Peptidoglycan synthesis</keyword>
<reference evidence="8 9" key="1">
    <citation type="submission" date="2018-07" db="EMBL/GenBank/DDBJ databases">
        <title>Genomic Encyclopedia of Type Strains, Phase IV (KMG-IV): sequencing the most valuable type-strain genomes for metagenomic binning, comparative biology and taxonomic classification.</title>
        <authorList>
            <person name="Goeker M."/>
        </authorList>
    </citation>
    <scope>NUCLEOTIDE SEQUENCE [LARGE SCALE GENOMIC DNA]</scope>
    <source>
        <strain evidence="8 9">DSM 27016</strain>
    </source>
</reference>
<dbReference type="AlphaFoldDB" id="A0A369B6W1"/>
<dbReference type="GO" id="GO:0071555">
    <property type="term" value="P:cell wall organization"/>
    <property type="evidence" value="ECO:0007669"/>
    <property type="project" value="UniProtKB-KW"/>
</dbReference>
<protein>
    <submittedName>
        <fullName evidence="8">Lipid II:glycine glycyltransferase (Peptidoglycan interpeptide bridge formation enzyme)</fullName>
    </submittedName>
</protein>
<evidence type="ECO:0000256" key="1">
    <source>
        <dbReference type="ARBA" id="ARBA00009943"/>
    </source>
</evidence>
<evidence type="ECO:0000256" key="4">
    <source>
        <dbReference type="ARBA" id="ARBA00022984"/>
    </source>
</evidence>
<dbReference type="PANTHER" id="PTHR36174">
    <property type="entry name" value="LIPID II:GLYCINE GLYCYLTRANSFERASE"/>
    <property type="match status" value="1"/>
</dbReference>
<evidence type="ECO:0000313" key="8">
    <source>
        <dbReference type="EMBL" id="RCX17243.1"/>
    </source>
</evidence>
<dbReference type="EMBL" id="QPJT01000008">
    <property type="protein sequence ID" value="RCX17243.1"/>
    <property type="molecule type" value="Genomic_DNA"/>
</dbReference>
<evidence type="ECO:0000256" key="2">
    <source>
        <dbReference type="ARBA" id="ARBA00022679"/>
    </source>
</evidence>
<dbReference type="GO" id="GO:0016747">
    <property type="term" value="F:acyltransferase activity, transferring groups other than amino-acyl groups"/>
    <property type="evidence" value="ECO:0007669"/>
    <property type="project" value="InterPro"/>
</dbReference>
<dbReference type="GO" id="GO:0009252">
    <property type="term" value="P:peptidoglycan biosynthetic process"/>
    <property type="evidence" value="ECO:0007669"/>
    <property type="project" value="UniProtKB-KW"/>
</dbReference>
<dbReference type="PROSITE" id="PS51191">
    <property type="entry name" value="FEMABX"/>
    <property type="match status" value="1"/>
</dbReference>
<evidence type="ECO:0000256" key="6">
    <source>
        <dbReference type="ARBA" id="ARBA00023316"/>
    </source>
</evidence>
<dbReference type="RefSeq" id="WP_207659184.1">
    <property type="nucleotide sequence ID" value="NZ_QPJT01000008.1"/>
</dbReference>
<dbReference type="GO" id="GO:0008360">
    <property type="term" value="P:regulation of cell shape"/>
    <property type="evidence" value="ECO:0007669"/>
    <property type="project" value="UniProtKB-KW"/>
</dbReference>
<dbReference type="InterPro" id="IPR003447">
    <property type="entry name" value="FEMABX"/>
</dbReference>